<organism evidence="2 3">
    <name type="scientific">Mesorhizobium huakuii</name>
    <dbReference type="NCBI Taxonomy" id="28104"/>
    <lineage>
        <taxon>Bacteria</taxon>
        <taxon>Pseudomonadati</taxon>
        <taxon>Pseudomonadota</taxon>
        <taxon>Alphaproteobacteria</taxon>
        <taxon>Hyphomicrobiales</taxon>
        <taxon>Phyllobacteriaceae</taxon>
        <taxon>Mesorhizobium</taxon>
    </lineage>
</organism>
<evidence type="ECO:0000256" key="1">
    <source>
        <dbReference type="SAM" id="Phobius"/>
    </source>
</evidence>
<evidence type="ECO:0008006" key="4">
    <source>
        <dbReference type="Google" id="ProtNLM"/>
    </source>
</evidence>
<accession>A0A7G6SVW8</accession>
<dbReference type="AlphaFoldDB" id="A0A7G6SVW8"/>
<keyword evidence="1" id="KW-1133">Transmembrane helix</keyword>
<dbReference type="Gene3D" id="1.20.120.1630">
    <property type="match status" value="1"/>
</dbReference>
<evidence type="ECO:0000313" key="2">
    <source>
        <dbReference type="EMBL" id="QND58650.1"/>
    </source>
</evidence>
<gene>
    <name evidence="2" type="ORF">HB778_20170</name>
</gene>
<dbReference type="Proteomes" id="UP000515465">
    <property type="component" value="Chromosome"/>
</dbReference>
<keyword evidence="1" id="KW-0812">Transmembrane</keyword>
<protein>
    <recommendedName>
        <fullName evidence="4">Isoprenylcysteine carboxylmethyltransferase family protein</fullName>
    </recommendedName>
</protein>
<dbReference type="EMBL" id="CP050296">
    <property type="protein sequence ID" value="QND58650.1"/>
    <property type="molecule type" value="Genomic_DNA"/>
</dbReference>
<reference evidence="3" key="1">
    <citation type="journal article" date="2020" name="Mol. Plant Microbe">
        <title>Rhizobial microsymbionts of the narrowly endemic Oxytropis species growing in Kamchatka are characterized by significant genetic diversity and possess a set of genes that are associated with T3SS and T6SS secretion systems and can affect the development of symbiosis.</title>
        <authorList>
            <person name="Safronova V."/>
            <person name="Guro P."/>
            <person name="Sazanova A."/>
            <person name="Kuznetsova I."/>
            <person name="Belimov A."/>
            <person name="Yakubov V."/>
            <person name="Chirak E."/>
            <person name="Afonin A."/>
            <person name="Gogolev Y."/>
            <person name="Andronov E."/>
            <person name="Tikhonovich I."/>
        </authorList>
    </citation>
    <scope>NUCLEOTIDE SEQUENCE [LARGE SCALE GENOMIC DNA]</scope>
    <source>
        <strain evidence="3">583</strain>
    </source>
</reference>
<name>A0A7G6SVW8_9HYPH</name>
<evidence type="ECO:0000313" key="3">
    <source>
        <dbReference type="Proteomes" id="UP000515465"/>
    </source>
</evidence>
<sequence>MRHPLYACEAIVLLGLVLRNPTWITVAIGATALAFQYRRLINEEKVLQAAFPEYDAYRQATPMLVPSIFR</sequence>
<keyword evidence="1" id="KW-0472">Membrane</keyword>
<proteinExistence type="predicted"/>
<feature type="transmembrane region" description="Helical" evidence="1">
    <location>
        <begin position="12"/>
        <end position="35"/>
    </location>
</feature>